<feature type="transmembrane region" description="Helical" evidence="1">
    <location>
        <begin position="176"/>
        <end position="198"/>
    </location>
</feature>
<feature type="transmembrane region" description="Helical" evidence="1">
    <location>
        <begin position="210"/>
        <end position="234"/>
    </location>
</feature>
<dbReference type="Proteomes" id="UP000093000">
    <property type="component" value="Unassembled WGS sequence"/>
</dbReference>
<evidence type="ECO:0000313" key="2">
    <source>
        <dbReference type="EMBL" id="OBZ90787.1"/>
    </source>
</evidence>
<proteinExistence type="predicted"/>
<keyword evidence="3" id="KW-1185">Reference proteome</keyword>
<sequence length="254" mass="29704">MKHQMDQFNKNICTQDDRYLLVQEETISINSSISSTLKDTQEQKPTLKERILAFWKIARPFVVIALVISGVPALLRVIYVFWKRRQVELLGCIFVVTFIISGVLSSISTAIIGFTFLITLIPIKTRWFRFRPFFFSIYQQMMVDKPAVEWTDTNGERKSVLNEEWLWTYYRSYRRYCYTASAIWGVAMTGEFIAKIIMIQSSLTIDQIIMIGNIAFNLLIVVLLILTAVSMYYMTQRGSVELKQWLIKNDHTFK</sequence>
<keyword evidence="1" id="KW-0812">Transmembrane</keyword>
<protein>
    <submittedName>
        <fullName evidence="2">Uncharacterized protein</fullName>
    </submittedName>
</protein>
<feature type="transmembrane region" description="Helical" evidence="1">
    <location>
        <begin position="57"/>
        <end position="82"/>
    </location>
</feature>
<dbReference type="InParanoid" id="A0A1C7NNX3"/>
<name>A0A1C7NNX3_9FUNG</name>
<comment type="caution">
    <text evidence="2">The sequence shown here is derived from an EMBL/GenBank/DDBJ whole genome shotgun (WGS) entry which is preliminary data.</text>
</comment>
<keyword evidence="1" id="KW-1133">Transmembrane helix</keyword>
<dbReference type="OrthoDB" id="10043543at2759"/>
<dbReference type="AlphaFoldDB" id="A0A1C7NNX3"/>
<feature type="transmembrane region" description="Helical" evidence="1">
    <location>
        <begin position="88"/>
        <end position="121"/>
    </location>
</feature>
<gene>
    <name evidence="2" type="ORF">A0J61_01160</name>
</gene>
<organism evidence="2 3">
    <name type="scientific">Choanephora cucurbitarum</name>
    <dbReference type="NCBI Taxonomy" id="101091"/>
    <lineage>
        <taxon>Eukaryota</taxon>
        <taxon>Fungi</taxon>
        <taxon>Fungi incertae sedis</taxon>
        <taxon>Mucoromycota</taxon>
        <taxon>Mucoromycotina</taxon>
        <taxon>Mucoromycetes</taxon>
        <taxon>Mucorales</taxon>
        <taxon>Mucorineae</taxon>
        <taxon>Choanephoraceae</taxon>
        <taxon>Choanephoroideae</taxon>
        <taxon>Choanephora</taxon>
    </lineage>
</organism>
<reference evidence="2 3" key="1">
    <citation type="submission" date="2016-03" db="EMBL/GenBank/DDBJ databases">
        <title>Choanephora cucurbitarum.</title>
        <authorList>
            <person name="Min B."/>
            <person name="Park H."/>
            <person name="Park J.-H."/>
            <person name="Shin H.-D."/>
            <person name="Choi I.-G."/>
        </authorList>
    </citation>
    <scope>NUCLEOTIDE SEQUENCE [LARGE SCALE GENOMIC DNA]</scope>
    <source>
        <strain evidence="2 3">KUS-F28377</strain>
    </source>
</reference>
<accession>A0A1C7NNX3</accession>
<evidence type="ECO:0000313" key="3">
    <source>
        <dbReference type="Proteomes" id="UP000093000"/>
    </source>
</evidence>
<keyword evidence="1" id="KW-0472">Membrane</keyword>
<evidence type="ECO:0000256" key="1">
    <source>
        <dbReference type="SAM" id="Phobius"/>
    </source>
</evidence>
<dbReference type="EMBL" id="LUGH01000034">
    <property type="protein sequence ID" value="OBZ90787.1"/>
    <property type="molecule type" value="Genomic_DNA"/>
</dbReference>